<name>A0A9W4T3I3_9GLOM</name>
<evidence type="ECO:0000313" key="2">
    <source>
        <dbReference type="Proteomes" id="UP001153678"/>
    </source>
</evidence>
<dbReference type="EMBL" id="CAMKVN010006817">
    <property type="protein sequence ID" value="CAI2190742.1"/>
    <property type="molecule type" value="Genomic_DNA"/>
</dbReference>
<gene>
    <name evidence="1" type="ORF">FWILDA_LOCUS14727</name>
</gene>
<protein>
    <submittedName>
        <fullName evidence="1">7603_t:CDS:1</fullName>
    </submittedName>
</protein>
<evidence type="ECO:0000313" key="1">
    <source>
        <dbReference type="EMBL" id="CAI2190742.1"/>
    </source>
</evidence>
<organism evidence="1 2">
    <name type="scientific">Funneliformis geosporum</name>
    <dbReference type="NCBI Taxonomy" id="1117311"/>
    <lineage>
        <taxon>Eukaryota</taxon>
        <taxon>Fungi</taxon>
        <taxon>Fungi incertae sedis</taxon>
        <taxon>Mucoromycota</taxon>
        <taxon>Glomeromycotina</taxon>
        <taxon>Glomeromycetes</taxon>
        <taxon>Glomerales</taxon>
        <taxon>Glomeraceae</taxon>
        <taxon>Funneliformis</taxon>
    </lineage>
</organism>
<reference evidence="1" key="1">
    <citation type="submission" date="2022-08" db="EMBL/GenBank/DDBJ databases">
        <authorList>
            <person name="Kallberg Y."/>
            <person name="Tangrot J."/>
            <person name="Rosling A."/>
        </authorList>
    </citation>
    <scope>NUCLEOTIDE SEQUENCE</scope>
    <source>
        <strain evidence="1">Wild A</strain>
    </source>
</reference>
<accession>A0A9W4T3I3</accession>
<dbReference type="OrthoDB" id="2390522at2759"/>
<proteinExistence type="predicted"/>
<comment type="caution">
    <text evidence="1">The sequence shown here is derived from an EMBL/GenBank/DDBJ whole genome shotgun (WGS) entry which is preliminary data.</text>
</comment>
<dbReference type="AlphaFoldDB" id="A0A9W4T3I3"/>
<keyword evidence="2" id="KW-1185">Reference proteome</keyword>
<feature type="non-terminal residue" evidence="1">
    <location>
        <position position="50"/>
    </location>
</feature>
<sequence>MATLSSKLAGITLPINHFGIHLNTQGKVIDLELAAQNFRYSREVLCEIWH</sequence>
<dbReference type="Proteomes" id="UP001153678">
    <property type="component" value="Unassembled WGS sequence"/>
</dbReference>